<comment type="caution">
    <text evidence="1">The sequence shown here is derived from an EMBL/GenBank/DDBJ whole genome shotgun (WGS) entry which is preliminary data.</text>
</comment>
<accession>A0AAJ1AI94</accession>
<sequence>MMMGYLKDPEYTREVIRDGWYITGDIGTLDEDGFLTITDRLSRFSKIGGEMVPHVKIEEAIQQVLGTFDLRCVVTSLPDEQKGERLMVLYEELGIDADELLSRLRGLNLPNLWLPRKENCFPIDSIPLLGTGKVDLRGVRERAEQLDLSRRAGEV</sequence>
<dbReference type="GO" id="GO:0016878">
    <property type="term" value="F:acid-thiol ligase activity"/>
    <property type="evidence" value="ECO:0007669"/>
    <property type="project" value="UniProtKB-ARBA"/>
</dbReference>
<dbReference type="InterPro" id="IPR042099">
    <property type="entry name" value="ANL_N_sf"/>
</dbReference>
<dbReference type="AlphaFoldDB" id="A0AAJ1AI94"/>
<protein>
    <submittedName>
        <fullName evidence="1">AMP-binding protein</fullName>
    </submittedName>
</protein>
<dbReference type="SUPFAM" id="SSF56801">
    <property type="entry name" value="Acetyl-CoA synthetase-like"/>
    <property type="match status" value="1"/>
</dbReference>
<dbReference type="Proteomes" id="UP001197609">
    <property type="component" value="Unassembled WGS sequence"/>
</dbReference>
<dbReference type="Gene3D" id="3.40.50.12780">
    <property type="entry name" value="N-terminal domain of ligase-like"/>
    <property type="match status" value="1"/>
</dbReference>
<reference evidence="1 2" key="1">
    <citation type="journal article" date="2021" name="bioRxiv">
        <title>Unraveling nitrogen, sulfur and carbon metabolic pathways and microbial community transcriptional responses to substrate deprivation and toxicity stresses in a bioreactor mimicking anoxic brackish coastal sediment conditions.</title>
        <authorList>
            <person name="Martins P.D."/>
            <person name="Echeveste M.J."/>
            <person name="Arshad A."/>
            <person name="Kurth J."/>
            <person name="Ouboter H."/>
            <person name="Jetten M.S.M."/>
            <person name="Welte C.U."/>
        </authorList>
    </citation>
    <scope>NUCLEOTIDE SEQUENCE [LARGE SCALE GENOMIC DNA]</scope>
    <source>
        <strain evidence="1">MAG_38</strain>
    </source>
</reference>
<dbReference type="PANTHER" id="PTHR43767">
    <property type="entry name" value="LONG-CHAIN-FATTY-ACID--COA LIGASE"/>
    <property type="match status" value="1"/>
</dbReference>
<dbReference type="EMBL" id="JAIOIU010000107">
    <property type="protein sequence ID" value="MBZ0160250.1"/>
    <property type="molecule type" value="Genomic_DNA"/>
</dbReference>
<proteinExistence type="predicted"/>
<organism evidence="1 2">
    <name type="scientific">Candidatus Methylomirabilis tolerans</name>
    <dbReference type="NCBI Taxonomy" id="3123416"/>
    <lineage>
        <taxon>Bacteria</taxon>
        <taxon>Candidatus Methylomirabilota</taxon>
        <taxon>Candidatus Methylomirabilia</taxon>
        <taxon>Candidatus Methylomirabilales</taxon>
        <taxon>Candidatus Methylomirabilaceae</taxon>
        <taxon>Candidatus Methylomirabilis</taxon>
    </lineage>
</organism>
<dbReference type="InterPro" id="IPR045851">
    <property type="entry name" value="AMP-bd_C_sf"/>
</dbReference>
<dbReference type="Gene3D" id="3.30.300.30">
    <property type="match status" value="1"/>
</dbReference>
<dbReference type="InterPro" id="IPR050237">
    <property type="entry name" value="ATP-dep_AMP-bd_enzyme"/>
</dbReference>
<dbReference type="PANTHER" id="PTHR43767:SF1">
    <property type="entry name" value="NONRIBOSOMAL PEPTIDE SYNTHASE PES1 (EUROFUNG)-RELATED"/>
    <property type="match status" value="1"/>
</dbReference>
<gene>
    <name evidence="1" type="ORF">K8G79_08960</name>
</gene>
<evidence type="ECO:0000313" key="1">
    <source>
        <dbReference type="EMBL" id="MBZ0160250.1"/>
    </source>
</evidence>
<evidence type="ECO:0000313" key="2">
    <source>
        <dbReference type="Proteomes" id="UP001197609"/>
    </source>
</evidence>
<name>A0AAJ1AI94_9BACT</name>